<dbReference type="Pfam" id="PF04956">
    <property type="entry name" value="TrbC"/>
    <property type="match status" value="1"/>
</dbReference>
<evidence type="ECO:0000313" key="4">
    <source>
        <dbReference type="Proteomes" id="UP000264702"/>
    </source>
</evidence>
<evidence type="ECO:0000256" key="1">
    <source>
        <dbReference type="SAM" id="MobiDB-lite"/>
    </source>
</evidence>
<evidence type="ECO:0008006" key="5">
    <source>
        <dbReference type="Google" id="ProtNLM"/>
    </source>
</evidence>
<evidence type="ECO:0000313" key="3">
    <source>
        <dbReference type="EMBL" id="RFU16313.1"/>
    </source>
</evidence>
<evidence type="ECO:0000256" key="2">
    <source>
        <dbReference type="SAM" id="Phobius"/>
    </source>
</evidence>
<reference evidence="3 4" key="1">
    <citation type="submission" date="2018-08" db="EMBL/GenBank/DDBJ databases">
        <title>Acidipila sp. 4G-K13, an acidobacterium isolated from forest soil.</title>
        <authorList>
            <person name="Gao Z.-H."/>
            <person name="Qiu L.-H."/>
        </authorList>
    </citation>
    <scope>NUCLEOTIDE SEQUENCE [LARGE SCALE GENOMIC DNA]</scope>
    <source>
        <strain evidence="3 4">4G-K13</strain>
    </source>
</reference>
<feature type="region of interest" description="Disordered" evidence="1">
    <location>
        <begin position="42"/>
        <end position="70"/>
    </location>
</feature>
<dbReference type="AlphaFoldDB" id="A0A372IP08"/>
<keyword evidence="2" id="KW-0812">Transmembrane</keyword>
<keyword evidence="2" id="KW-1133">Transmembrane helix</keyword>
<dbReference type="Proteomes" id="UP000264702">
    <property type="component" value="Unassembled WGS sequence"/>
</dbReference>
<protein>
    <recommendedName>
        <fullName evidence="5">TrbC/VirB2 family protein</fullName>
    </recommendedName>
</protein>
<keyword evidence="4" id="KW-1185">Reference proteome</keyword>
<dbReference type="InterPro" id="IPR007039">
    <property type="entry name" value="TrbC/VirB2"/>
</dbReference>
<organism evidence="3 4">
    <name type="scientific">Paracidobacterium acidisoli</name>
    <dbReference type="NCBI Taxonomy" id="2303751"/>
    <lineage>
        <taxon>Bacteria</taxon>
        <taxon>Pseudomonadati</taxon>
        <taxon>Acidobacteriota</taxon>
        <taxon>Terriglobia</taxon>
        <taxon>Terriglobales</taxon>
        <taxon>Acidobacteriaceae</taxon>
        <taxon>Paracidobacterium</taxon>
    </lineage>
</organism>
<proteinExistence type="predicted"/>
<feature type="transmembrane region" description="Helical" evidence="2">
    <location>
        <begin position="113"/>
        <end position="130"/>
    </location>
</feature>
<sequence>MESHKTGFPPFPHSLEIPLGFHTFPPLSTAVHIFDKTEHLHNSQPQRLTNRLLLSGNTDENDSRRRSNFRPTFTFSAPPKCFVRQPFHKGELFMKVRYRLKIPRIHRALKRPLTLLAPALLALTALPVYAQSSSDPWDNAVNVLKTAFTGTIATGLSLVAIVVGGLMFAYGEGQSKKTLAGIVFGVGMAIGAVNFMSWLFPS</sequence>
<feature type="transmembrane region" description="Helical" evidence="2">
    <location>
        <begin position="150"/>
        <end position="171"/>
    </location>
</feature>
<gene>
    <name evidence="3" type="ORF">D0Y96_13060</name>
</gene>
<accession>A0A372IP08</accession>
<keyword evidence="2" id="KW-0472">Membrane</keyword>
<feature type="transmembrane region" description="Helical" evidence="2">
    <location>
        <begin position="178"/>
        <end position="200"/>
    </location>
</feature>
<name>A0A372IP08_9BACT</name>
<dbReference type="EMBL" id="QVQT01000004">
    <property type="protein sequence ID" value="RFU16313.1"/>
    <property type="molecule type" value="Genomic_DNA"/>
</dbReference>
<comment type="caution">
    <text evidence="3">The sequence shown here is derived from an EMBL/GenBank/DDBJ whole genome shotgun (WGS) entry which is preliminary data.</text>
</comment>